<dbReference type="PIRSF" id="PIRSF039137">
    <property type="entry name" value="ABC_branched_ATPase"/>
    <property type="match status" value="1"/>
</dbReference>
<dbReference type="Proteomes" id="UP000058636">
    <property type="component" value="Unassembled WGS sequence"/>
</dbReference>
<reference evidence="6 7" key="1">
    <citation type="journal article" date="2015" name="MBio">
        <title>Genome-Resolved Metagenomic Analysis Reveals Roles for Candidate Phyla and Other Microbial Community Members in Biogeochemical Transformations in Oil Reservoirs.</title>
        <authorList>
            <person name="Hu P."/>
            <person name="Tom L."/>
            <person name="Singh A."/>
            <person name="Thomas B.C."/>
            <person name="Baker B.J."/>
            <person name="Piceno Y.M."/>
            <person name="Andersen G.L."/>
            <person name="Banfield J.F."/>
        </authorList>
    </citation>
    <scope>NUCLEOTIDE SEQUENCE [LARGE SCALE GENOMIC DNA]</scope>
    <source>
        <strain evidence="6">46_26</strain>
    </source>
</reference>
<dbReference type="InterPro" id="IPR003439">
    <property type="entry name" value="ABC_transporter-like_ATP-bd"/>
</dbReference>
<dbReference type="SMART" id="SM00382">
    <property type="entry name" value="AAA"/>
    <property type="match status" value="1"/>
</dbReference>
<keyword evidence="3" id="KW-0547">Nucleotide-binding</keyword>
<sequence length="239" mass="26176">MSDIVLEVQSLHVYYGAIHAIKGIDLKVPRGQIVTLIGANGAGKTTTLSAIAGLVRAQKGKIIFNGQDITNKPAHVINRMGIALVPEGRRIFPELTVYENLMMGAYNRKDKEGIKRDLEWIFSLFPRLKERLKQLGGTLSGGEQQMLAIGRALMSRPKLLMMDEPSLGLAPILVSEVFEVIQKINQEGTTILLVEQNALGALKVAHYGYVLETGQIVLEGKASDLLNNEMVRKAYLGVA</sequence>
<keyword evidence="2" id="KW-0813">Transport</keyword>
<keyword evidence="5" id="KW-0029">Amino-acid transport</keyword>
<dbReference type="CDD" id="cd03224">
    <property type="entry name" value="ABC_TM1139_LivF_branched"/>
    <property type="match status" value="1"/>
</dbReference>
<organism evidence="6 7">
    <name type="scientific">Thermotoga petrophila</name>
    <dbReference type="NCBI Taxonomy" id="93929"/>
    <lineage>
        <taxon>Bacteria</taxon>
        <taxon>Thermotogati</taxon>
        <taxon>Thermotogota</taxon>
        <taxon>Thermotogae</taxon>
        <taxon>Thermotogales</taxon>
        <taxon>Thermotogaceae</taxon>
        <taxon>Thermotoga</taxon>
    </lineage>
</organism>
<evidence type="ECO:0000256" key="4">
    <source>
        <dbReference type="ARBA" id="ARBA00022840"/>
    </source>
</evidence>
<evidence type="ECO:0000256" key="2">
    <source>
        <dbReference type="ARBA" id="ARBA00022448"/>
    </source>
</evidence>
<evidence type="ECO:0000256" key="1">
    <source>
        <dbReference type="ARBA" id="ARBA00005417"/>
    </source>
</evidence>
<evidence type="ECO:0000313" key="7">
    <source>
        <dbReference type="Proteomes" id="UP000058636"/>
    </source>
</evidence>
<name>A0A101EQ89_9THEM</name>
<dbReference type="Gene3D" id="3.40.50.300">
    <property type="entry name" value="P-loop containing nucleotide triphosphate hydrolases"/>
    <property type="match status" value="1"/>
</dbReference>
<comment type="caution">
    <text evidence="6">The sequence shown here is derived from an EMBL/GenBank/DDBJ whole genome shotgun (WGS) entry which is preliminary data.</text>
</comment>
<protein>
    <submittedName>
        <fullName evidence="6">ABC transporter related</fullName>
    </submittedName>
</protein>
<comment type="similarity">
    <text evidence="1">Belongs to the ABC transporter superfamily.</text>
</comment>
<dbReference type="GO" id="GO:0015658">
    <property type="term" value="F:branched-chain amino acid transmembrane transporter activity"/>
    <property type="evidence" value="ECO:0007669"/>
    <property type="project" value="InterPro"/>
</dbReference>
<evidence type="ECO:0000313" key="6">
    <source>
        <dbReference type="EMBL" id="KUK22605.1"/>
    </source>
</evidence>
<evidence type="ECO:0000256" key="5">
    <source>
        <dbReference type="ARBA" id="ARBA00022970"/>
    </source>
</evidence>
<dbReference type="Pfam" id="PF00005">
    <property type="entry name" value="ABC_tran"/>
    <property type="match status" value="1"/>
</dbReference>
<dbReference type="PANTHER" id="PTHR43820:SF4">
    <property type="entry name" value="HIGH-AFFINITY BRANCHED-CHAIN AMINO ACID TRANSPORT ATP-BINDING PROTEIN LIVF"/>
    <property type="match status" value="1"/>
</dbReference>
<dbReference type="PROSITE" id="PS50893">
    <property type="entry name" value="ABC_TRANSPORTER_2"/>
    <property type="match status" value="1"/>
</dbReference>
<dbReference type="InterPro" id="IPR017871">
    <property type="entry name" value="ABC_transporter-like_CS"/>
</dbReference>
<dbReference type="InterPro" id="IPR052156">
    <property type="entry name" value="BCAA_Transport_ATP-bd_LivF"/>
</dbReference>
<dbReference type="PATRIC" id="fig|93930.3.peg.342"/>
<dbReference type="PROSITE" id="PS00211">
    <property type="entry name" value="ABC_TRANSPORTER_1"/>
    <property type="match status" value="1"/>
</dbReference>
<dbReference type="InterPro" id="IPR003593">
    <property type="entry name" value="AAA+_ATPase"/>
</dbReference>
<dbReference type="GO" id="GO:0016887">
    <property type="term" value="F:ATP hydrolysis activity"/>
    <property type="evidence" value="ECO:0007669"/>
    <property type="project" value="InterPro"/>
</dbReference>
<evidence type="ECO:0000256" key="3">
    <source>
        <dbReference type="ARBA" id="ARBA00022741"/>
    </source>
</evidence>
<dbReference type="GO" id="GO:0005524">
    <property type="term" value="F:ATP binding"/>
    <property type="evidence" value="ECO:0007669"/>
    <property type="project" value="UniProtKB-KW"/>
</dbReference>
<gene>
    <name evidence="6" type="ORF">XD57_1299</name>
</gene>
<dbReference type="PANTHER" id="PTHR43820">
    <property type="entry name" value="HIGH-AFFINITY BRANCHED-CHAIN AMINO ACID TRANSPORT ATP-BINDING PROTEIN LIVF"/>
    <property type="match status" value="1"/>
</dbReference>
<dbReference type="SUPFAM" id="SSF52540">
    <property type="entry name" value="P-loop containing nucleoside triphosphate hydrolases"/>
    <property type="match status" value="1"/>
</dbReference>
<dbReference type="GO" id="GO:0015807">
    <property type="term" value="P:L-amino acid transport"/>
    <property type="evidence" value="ECO:0007669"/>
    <property type="project" value="TreeGrafter"/>
</dbReference>
<dbReference type="InterPro" id="IPR027417">
    <property type="entry name" value="P-loop_NTPase"/>
</dbReference>
<proteinExistence type="inferred from homology"/>
<dbReference type="EMBL" id="LGFG01000124">
    <property type="protein sequence ID" value="KUK22605.1"/>
    <property type="molecule type" value="Genomic_DNA"/>
</dbReference>
<dbReference type="AlphaFoldDB" id="A0A101EQ89"/>
<keyword evidence="4" id="KW-0067">ATP-binding</keyword>
<dbReference type="InterPro" id="IPR030660">
    <property type="entry name" value="ABC_branched_ATPase_LivF/BraG"/>
</dbReference>
<accession>A0A101EQ89</accession>